<dbReference type="Proteomes" id="UP000507470">
    <property type="component" value="Unassembled WGS sequence"/>
</dbReference>
<dbReference type="Gene3D" id="3.10.100.10">
    <property type="entry name" value="Mannose-Binding Protein A, subunit A"/>
    <property type="match status" value="1"/>
</dbReference>
<evidence type="ECO:0000256" key="2">
    <source>
        <dbReference type="ARBA" id="ARBA00022737"/>
    </source>
</evidence>
<feature type="domain" description="EGF-like" evidence="6">
    <location>
        <begin position="119"/>
        <end position="156"/>
    </location>
</feature>
<keyword evidence="2" id="KW-0677">Repeat</keyword>
<feature type="chain" id="PRO_5026759974" description="EGF-like domain-containing protein" evidence="5">
    <location>
        <begin position="19"/>
        <end position="424"/>
    </location>
</feature>
<dbReference type="EMBL" id="CACVKT020006042">
    <property type="protein sequence ID" value="CAC5399517.1"/>
    <property type="molecule type" value="Genomic_DNA"/>
</dbReference>
<feature type="signal peptide" evidence="5">
    <location>
        <begin position="1"/>
        <end position="18"/>
    </location>
</feature>
<reference evidence="7 8" key="1">
    <citation type="submission" date="2020-06" db="EMBL/GenBank/DDBJ databases">
        <authorList>
            <person name="Li R."/>
            <person name="Bekaert M."/>
        </authorList>
    </citation>
    <scope>NUCLEOTIDE SEQUENCE [LARGE SCALE GENOMIC DNA]</scope>
    <source>
        <strain evidence="8">wild</strain>
    </source>
</reference>
<dbReference type="InterPro" id="IPR001304">
    <property type="entry name" value="C-type_lectin-like"/>
</dbReference>
<dbReference type="AlphaFoldDB" id="A0A6J8CVT2"/>
<dbReference type="PROSITE" id="PS00022">
    <property type="entry name" value="EGF_1"/>
    <property type="match status" value="3"/>
</dbReference>
<accession>A0A6J8CVT2</accession>
<dbReference type="InterPro" id="IPR043159">
    <property type="entry name" value="Lectin_gal-bd_sf"/>
</dbReference>
<dbReference type="SMART" id="SM00181">
    <property type="entry name" value="EGF"/>
    <property type="match status" value="3"/>
</dbReference>
<dbReference type="PROSITE" id="PS50026">
    <property type="entry name" value="EGF_3"/>
    <property type="match status" value="3"/>
</dbReference>
<feature type="disulfide bond" evidence="4">
    <location>
        <begin position="255"/>
        <end position="264"/>
    </location>
</feature>
<evidence type="ECO:0000313" key="7">
    <source>
        <dbReference type="EMBL" id="CAC5399517.1"/>
    </source>
</evidence>
<keyword evidence="5" id="KW-0732">Signal</keyword>
<dbReference type="SMART" id="SM00034">
    <property type="entry name" value="CLECT"/>
    <property type="match status" value="1"/>
</dbReference>
<sequence>MGVLQALVLAVMLAGSQGHRNKWWNIWDNDDTYKYQNTEVCFEGGEADLECQDGYLIDINWAVYKSRYYRYCSDPNASQKVKALCDGLNSCTFTCDDQLFNDTTCNNRNERLTVCYKCVPDPCDSFYCANGGMCKLGSDLEPMCQCFGDWNGTHCDENPCNDMMCINGSCLVNTTTGTAQCCSTVESTDNPCDQIMCQNNGTCLVSPTDGTAQCCCAEGFMGSMCETQVDSCTDNPCGNDGNCSVSTLGIAQCSCPDGFGGPRCNIDCNQRLPCAEGFREIPSGSGNCYFICPADSESWLAAELTCLLLNATLWEPNDAEEETNVVAVLDGLGAAEAYWTGGFDGIREGTTVVVGSGSSFNRPTVVGSNTVTKDCVEIERANGVLGWQFQYKTCTSTTRKCLCEALNPCQLPPAPIIPVFGTSP</sequence>
<dbReference type="InterPro" id="IPR000742">
    <property type="entry name" value="EGF"/>
</dbReference>
<gene>
    <name evidence="7" type="ORF">MCOR_33771</name>
</gene>
<protein>
    <recommendedName>
        <fullName evidence="6">EGF-like domain-containing protein</fullName>
    </recommendedName>
</protein>
<feature type="disulfide bond" evidence="4">
    <location>
        <begin position="216"/>
        <end position="225"/>
    </location>
</feature>
<keyword evidence="1 4" id="KW-0245">EGF-like domain</keyword>
<evidence type="ECO:0000256" key="5">
    <source>
        <dbReference type="SAM" id="SignalP"/>
    </source>
</evidence>
<dbReference type="Gene3D" id="2.10.25.10">
    <property type="entry name" value="Laminin"/>
    <property type="match status" value="2"/>
</dbReference>
<keyword evidence="3 4" id="KW-1015">Disulfide bond</keyword>
<feature type="disulfide bond" evidence="4">
    <location>
        <begin position="146"/>
        <end position="155"/>
    </location>
</feature>
<feature type="domain" description="EGF-like" evidence="6">
    <location>
        <begin position="228"/>
        <end position="265"/>
    </location>
</feature>
<dbReference type="PANTHER" id="PTHR24049">
    <property type="entry name" value="CRUMBS FAMILY MEMBER"/>
    <property type="match status" value="1"/>
</dbReference>
<evidence type="ECO:0000256" key="4">
    <source>
        <dbReference type="PROSITE-ProRule" id="PRU00076"/>
    </source>
</evidence>
<dbReference type="InterPro" id="IPR016187">
    <property type="entry name" value="CTDL_fold"/>
</dbReference>
<dbReference type="Gene3D" id="2.60.120.740">
    <property type="match status" value="1"/>
</dbReference>
<organism evidence="7 8">
    <name type="scientific">Mytilus coruscus</name>
    <name type="common">Sea mussel</name>
    <dbReference type="NCBI Taxonomy" id="42192"/>
    <lineage>
        <taxon>Eukaryota</taxon>
        <taxon>Metazoa</taxon>
        <taxon>Spiralia</taxon>
        <taxon>Lophotrochozoa</taxon>
        <taxon>Mollusca</taxon>
        <taxon>Bivalvia</taxon>
        <taxon>Autobranchia</taxon>
        <taxon>Pteriomorphia</taxon>
        <taxon>Mytilida</taxon>
        <taxon>Mytiloidea</taxon>
        <taxon>Mytilidae</taxon>
        <taxon>Mytilinae</taxon>
        <taxon>Mytilus</taxon>
    </lineage>
</organism>
<evidence type="ECO:0000259" key="6">
    <source>
        <dbReference type="PROSITE" id="PS50026"/>
    </source>
</evidence>
<evidence type="ECO:0000313" key="8">
    <source>
        <dbReference type="Proteomes" id="UP000507470"/>
    </source>
</evidence>
<dbReference type="PROSITE" id="PS01186">
    <property type="entry name" value="EGF_2"/>
    <property type="match status" value="1"/>
</dbReference>
<proteinExistence type="predicted"/>
<dbReference type="InterPro" id="IPR016186">
    <property type="entry name" value="C-type_lectin-like/link_sf"/>
</dbReference>
<evidence type="ECO:0000256" key="1">
    <source>
        <dbReference type="ARBA" id="ARBA00022536"/>
    </source>
</evidence>
<feature type="disulfide bond" evidence="4">
    <location>
        <begin position="197"/>
        <end position="214"/>
    </location>
</feature>
<dbReference type="SUPFAM" id="SSF57196">
    <property type="entry name" value="EGF/Laminin"/>
    <property type="match status" value="2"/>
</dbReference>
<dbReference type="InterPro" id="IPR051022">
    <property type="entry name" value="Notch_Cell-Fate_Det"/>
</dbReference>
<name>A0A6J8CVT2_MYTCO</name>
<comment type="caution">
    <text evidence="4">Lacks conserved residue(s) required for the propagation of feature annotation.</text>
</comment>
<dbReference type="OrthoDB" id="6052841at2759"/>
<evidence type="ECO:0000256" key="3">
    <source>
        <dbReference type="ARBA" id="ARBA00023157"/>
    </source>
</evidence>
<dbReference type="SUPFAM" id="SSF56436">
    <property type="entry name" value="C-type lectin-like"/>
    <property type="match status" value="1"/>
</dbReference>
<feature type="domain" description="EGF-like" evidence="6">
    <location>
        <begin position="188"/>
        <end position="226"/>
    </location>
</feature>
<keyword evidence="8" id="KW-1185">Reference proteome</keyword>